<dbReference type="SUPFAM" id="SSF49265">
    <property type="entry name" value="Fibronectin type III"/>
    <property type="match status" value="1"/>
</dbReference>
<feature type="domain" description="Fibronectin type-III" evidence="6">
    <location>
        <begin position="112"/>
        <end position="210"/>
    </location>
</feature>
<feature type="region of interest" description="Disordered" evidence="4">
    <location>
        <begin position="199"/>
        <end position="228"/>
    </location>
</feature>
<evidence type="ECO:0000259" key="5">
    <source>
        <dbReference type="PROSITE" id="PS50835"/>
    </source>
</evidence>
<dbReference type="PROSITE" id="PS50835">
    <property type="entry name" value="IG_LIKE"/>
    <property type="match status" value="1"/>
</dbReference>
<evidence type="ECO:0000256" key="4">
    <source>
        <dbReference type="SAM" id="MobiDB-lite"/>
    </source>
</evidence>
<dbReference type="SMART" id="SM00409">
    <property type="entry name" value="IG"/>
    <property type="match status" value="1"/>
</dbReference>
<dbReference type="GO" id="GO:0045214">
    <property type="term" value="P:sarcomere organization"/>
    <property type="evidence" value="ECO:0007669"/>
    <property type="project" value="TreeGrafter"/>
</dbReference>
<feature type="region of interest" description="Disordered" evidence="4">
    <location>
        <begin position="254"/>
        <end position="280"/>
    </location>
</feature>
<dbReference type="GeneTree" id="ENSGT00940000163418"/>
<dbReference type="Gene3D" id="2.60.40.10">
    <property type="entry name" value="Immunoglobulins"/>
    <property type="match status" value="2"/>
</dbReference>
<dbReference type="Pfam" id="PF07679">
    <property type="entry name" value="I-set"/>
    <property type="match status" value="1"/>
</dbReference>
<reference evidence="7" key="1">
    <citation type="submission" date="2025-05" db="UniProtKB">
        <authorList>
            <consortium name="Ensembl"/>
        </authorList>
    </citation>
    <scope>IDENTIFICATION</scope>
</reference>
<dbReference type="PROSITE" id="PS50853">
    <property type="entry name" value="FN3"/>
    <property type="match status" value="1"/>
</dbReference>
<keyword evidence="8" id="KW-1185">Reference proteome</keyword>
<dbReference type="InterPro" id="IPR003599">
    <property type="entry name" value="Ig_sub"/>
</dbReference>
<evidence type="ECO:0000313" key="7">
    <source>
        <dbReference type="Ensembl" id="ENSEBUP00000001816.1"/>
    </source>
</evidence>
<dbReference type="SMART" id="SM00060">
    <property type="entry name" value="FN3"/>
    <property type="match status" value="1"/>
</dbReference>
<dbReference type="Ensembl" id="ENSEBUT00000002136.1">
    <property type="protein sequence ID" value="ENSEBUP00000001801.1"/>
    <property type="gene ID" value="ENSEBUG00000001487.1"/>
</dbReference>
<feature type="compositionally biased region" description="Low complexity" evidence="4">
    <location>
        <begin position="256"/>
        <end position="273"/>
    </location>
</feature>
<dbReference type="FunFam" id="2.60.40.10:FF:000080">
    <property type="entry name" value="Myosin light chain kinase, smooth muscle"/>
    <property type="match status" value="1"/>
</dbReference>
<keyword evidence="2" id="KW-0677">Repeat</keyword>
<dbReference type="InterPro" id="IPR013783">
    <property type="entry name" value="Ig-like_fold"/>
</dbReference>
<dbReference type="GO" id="GO:0031430">
    <property type="term" value="C:M band"/>
    <property type="evidence" value="ECO:0007669"/>
    <property type="project" value="TreeGrafter"/>
</dbReference>
<dbReference type="InterPro" id="IPR036179">
    <property type="entry name" value="Ig-like_dom_sf"/>
</dbReference>
<accession>A0A8C4N3F8</accession>
<dbReference type="PANTHER" id="PTHR13817:SF167">
    <property type="entry name" value="MYOMESIN AND MYOSIN BINDING PROTEIN"/>
    <property type="match status" value="1"/>
</dbReference>
<dbReference type="Pfam" id="PF00041">
    <property type="entry name" value="fn3"/>
    <property type="match status" value="1"/>
</dbReference>
<dbReference type="InterPro" id="IPR013098">
    <property type="entry name" value="Ig_I-set"/>
</dbReference>
<evidence type="ECO:0000256" key="3">
    <source>
        <dbReference type="ARBA" id="ARBA00023319"/>
    </source>
</evidence>
<organism evidence="7 8">
    <name type="scientific">Eptatretus burgeri</name>
    <name type="common">Inshore hagfish</name>
    <dbReference type="NCBI Taxonomy" id="7764"/>
    <lineage>
        <taxon>Eukaryota</taxon>
        <taxon>Metazoa</taxon>
        <taxon>Chordata</taxon>
        <taxon>Craniata</taxon>
        <taxon>Vertebrata</taxon>
        <taxon>Cyclostomata</taxon>
        <taxon>Myxini</taxon>
        <taxon>Myxiniformes</taxon>
        <taxon>Myxinidae</taxon>
        <taxon>Eptatretinae</taxon>
        <taxon>Eptatretus</taxon>
    </lineage>
</organism>
<dbReference type="AlphaFoldDB" id="A0A8C4N3F8"/>
<comment type="similarity">
    <text evidence="1">Belongs to the protein kinase superfamily. CAMK Ser/Thr protein kinase family.</text>
</comment>
<dbReference type="PANTHER" id="PTHR13817">
    <property type="entry name" value="TITIN"/>
    <property type="match status" value="1"/>
</dbReference>
<dbReference type="Proteomes" id="UP000694388">
    <property type="component" value="Unplaced"/>
</dbReference>
<dbReference type="InterPro" id="IPR036116">
    <property type="entry name" value="FN3_sf"/>
</dbReference>
<keyword evidence="3" id="KW-0393">Immunoglobulin domain</keyword>
<dbReference type="Ensembl" id="ENSEBUT00000002152.1">
    <property type="protein sequence ID" value="ENSEBUP00000001816.1"/>
    <property type="gene ID" value="ENSEBUG00000001487.1"/>
</dbReference>
<dbReference type="SMART" id="SM00408">
    <property type="entry name" value="IGc2"/>
    <property type="match status" value="1"/>
</dbReference>
<dbReference type="InterPro" id="IPR050964">
    <property type="entry name" value="Striated_Muscle_Regulatory"/>
</dbReference>
<dbReference type="InterPro" id="IPR003598">
    <property type="entry name" value="Ig_sub2"/>
</dbReference>
<dbReference type="InterPro" id="IPR007110">
    <property type="entry name" value="Ig-like_dom"/>
</dbReference>
<dbReference type="InterPro" id="IPR003961">
    <property type="entry name" value="FN3_dom"/>
</dbReference>
<feature type="domain" description="Ig-like" evidence="5">
    <location>
        <begin position="19"/>
        <end position="91"/>
    </location>
</feature>
<dbReference type="CDD" id="cd00063">
    <property type="entry name" value="FN3"/>
    <property type="match status" value="1"/>
</dbReference>
<evidence type="ECO:0000256" key="2">
    <source>
        <dbReference type="ARBA" id="ARBA00022737"/>
    </source>
</evidence>
<evidence type="ECO:0000313" key="8">
    <source>
        <dbReference type="Proteomes" id="UP000694388"/>
    </source>
</evidence>
<evidence type="ECO:0000256" key="1">
    <source>
        <dbReference type="ARBA" id="ARBA00006692"/>
    </source>
</evidence>
<evidence type="ECO:0000259" key="6">
    <source>
        <dbReference type="PROSITE" id="PS50853"/>
    </source>
</evidence>
<dbReference type="SUPFAM" id="SSF48726">
    <property type="entry name" value="Immunoglobulin"/>
    <property type="match status" value="1"/>
</dbReference>
<proteinExistence type="inferred from homology"/>
<protein>
    <submittedName>
        <fullName evidence="7">Uncharacterized protein</fullName>
    </submittedName>
</protein>
<name>A0A8C4N3F8_EPTBU</name>
<sequence>MAQGHESRRINEEPSMAAPDFSCTLADQTVMEGLRVVLSCCGKGDPQPNMTWYHQGHEVVSNQRVTFMQDGENLSLVLQSALLSDQGCFQCVLCNCAGKASCQGHLQVIAAVPIPIEDAPLVEKVTCEAIVLSWKPPKIFMALTAGITYAVQYQADGQGPWIVLASRVVATSYTAPSLSPGSHYRFRILLVTPQGCSSPSPPSTPCLLPGNKVEPPHSSGNGAKKRGASHWSLIPPRVYILPFPSRLPPPKPIPTSSPLLAPPSSSLAPPSFSGMYGDTW</sequence>